<organism evidence="1 2">
    <name type="scientific">Aspergillus minisclerotigenes</name>
    <dbReference type="NCBI Taxonomy" id="656917"/>
    <lineage>
        <taxon>Eukaryota</taxon>
        <taxon>Fungi</taxon>
        <taxon>Dikarya</taxon>
        <taxon>Ascomycota</taxon>
        <taxon>Pezizomycotina</taxon>
        <taxon>Eurotiomycetes</taxon>
        <taxon>Eurotiomycetidae</taxon>
        <taxon>Eurotiales</taxon>
        <taxon>Aspergillaceae</taxon>
        <taxon>Aspergillus</taxon>
        <taxon>Aspergillus subgen. Circumdati</taxon>
    </lineage>
</organism>
<sequence>MFHIYFCSAIGAKGLPTCSHICFLSLVPPCLGSVGPCLTSSFSLLSPFSRCISQQGPPFTGSGPCGHGCSLHFMYLIGGAFPEFDLLWIIHLLWETY</sequence>
<keyword evidence="2" id="KW-1185">Reference proteome</keyword>
<name>A0A5N6ILD9_9EURO</name>
<protein>
    <submittedName>
        <fullName evidence="1">Uncharacterized protein</fullName>
    </submittedName>
</protein>
<evidence type="ECO:0000313" key="2">
    <source>
        <dbReference type="Proteomes" id="UP000326289"/>
    </source>
</evidence>
<reference evidence="1 2" key="1">
    <citation type="submission" date="2019-04" db="EMBL/GenBank/DDBJ databases">
        <title>Fungal friends and foes A comparative genomics study of 23 Aspergillus species from section Flavi.</title>
        <authorList>
            <consortium name="DOE Joint Genome Institute"/>
            <person name="Kjaerbolling I."/>
            <person name="Vesth T.C."/>
            <person name="Frisvad J.C."/>
            <person name="Nybo J.L."/>
            <person name="Theobald S."/>
            <person name="Kildgaard S."/>
            <person name="Petersen T.I."/>
            <person name="Kuo A."/>
            <person name="Sato A."/>
            <person name="Lyhne E.K."/>
            <person name="Kogle M.E."/>
            <person name="Wiebenga A."/>
            <person name="Kun R.S."/>
            <person name="Lubbers R.J."/>
            <person name="Makela M.R."/>
            <person name="Barry K."/>
            <person name="Chovatia M."/>
            <person name="Clum A."/>
            <person name="Daum C."/>
            <person name="Haridas S."/>
            <person name="He G."/>
            <person name="LaButti K."/>
            <person name="Lipzen A."/>
            <person name="Mondo S."/>
            <person name="Pangilinan J."/>
            <person name="Riley R."/>
            <person name="Salamov A."/>
            <person name="Simmons B.A."/>
            <person name="Magnuson J.K."/>
            <person name="Henrissat B."/>
            <person name="Mortensen U.H."/>
            <person name="Larsen T.O."/>
            <person name="De vries R.P."/>
            <person name="Grigoriev I.V."/>
            <person name="Machida M."/>
            <person name="Baker S.E."/>
            <person name="Andersen M.R."/>
        </authorList>
    </citation>
    <scope>NUCLEOTIDE SEQUENCE [LARGE SCALE GENOMIC DNA]</scope>
    <source>
        <strain evidence="1 2">CBS 117635</strain>
    </source>
</reference>
<dbReference type="EMBL" id="ML732944">
    <property type="protein sequence ID" value="KAB8266679.1"/>
    <property type="molecule type" value="Genomic_DNA"/>
</dbReference>
<dbReference type="AlphaFoldDB" id="A0A5N6ILD9"/>
<proteinExistence type="predicted"/>
<evidence type="ECO:0000313" key="1">
    <source>
        <dbReference type="EMBL" id="KAB8266679.1"/>
    </source>
</evidence>
<accession>A0A5N6ILD9</accession>
<gene>
    <name evidence="1" type="ORF">BDV30DRAFT_66626</name>
</gene>
<dbReference type="Proteomes" id="UP000326289">
    <property type="component" value="Unassembled WGS sequence"/>
</dbReference>